<evidence type="ECO:0000313" key="3">
    <source>
        <dbReference type="Proteomes" id="UP000494115"/>
    </source>
</evidence>
<dbReference type="EMBL" id="CADIKM010000067">
    <property type="protein sequence ID" value="CAB3804791.1"/>
    <property type="molecule type" value="Genomic_DNA"/>
</dbReference>
<dbReference type="AlphaFoldDB" id="A0A6S7BLP3"/>
<feature type="transmembrane region" description="Helical" evidence="1">
    <location>
        <begin position="23"/>
        <end position="43"/>
    </location>
</feature>
<evidence type="ECO:0000313" key="2">
    <source>
        <dbReference type="EMBL" id="CAB3804791.1"/>
    </source>
</evidence>
<reference evidence="2 3" key="1">
    <citation type="submission" date="2020-04" db="EMBL/GenBank/DDBJ databases">
        <authorList>
            <person name="De Canck E."/>
        </authorList>
    </citation>
    <scope>NUCLEOTIDE SEQUENCE [LARGE SCALE GENOMIC DNA]</scope>
    <source>
        <strain evidence="2 3">LMG 28138</strain>
    </source>
</reference>
<keyword evidence="1" id="KW-0472">Membrane</keyword>
<sequence length="92" mass="9676">MKVIPRIFTRDSAGAAGSLVGEFMIPLASIVGPVLAAAVTAWFRGPAGRKLRLSGRAGRHSVSRVLRVGDPQPAHVVKTARATHRSISAIKP</sequence>
<accession>A0A6S7BLP3</accession>
<organism evidence="2 3">
    <name type="scientific">Pararobbsia alpina</name>
    <dbReference type="NCBI Taxonomy" id="621374"/>
    <lineage>
        <taxon>Bacteria</taxon>
        <taxon>Pseudomonadati</taxon>
        <taxon>Pseudomonadota</taxon>
        <taxon>Betaproteobacteria</taxon>
        <taxon>Burkholderiales</taxon>
        <taxon>Burkholderiaceae</taxon>
        <taxon>Pararobbsia</taxon>
    </lineage>
</organism>
<proteinExistence type="predicted"/>
<dbReference type="Proteomes" id="UP000494115">
    <property type="component" value="Unassembled WGS sequence"/>
</dbReference>
<protein>
    <submittedName>
        <fullName evidence="2">Uncharacterized protein</fullName>
    </submittedName>
</protein>
<name>A0A6S7BLP3_9BURK</name>
<dbReference type="RefSeq" id="WP_175108119.1">
    <property type="nucleotide sequence ID" value="NZ_CADIKM010000067.1"/>
</dbReference>
<keyword evidence="3" id="KW-1185">Reference proteome</keyword>
<keyword evidence="1" id="KW-0812">Transmembrane</keyword>
<evidence type="ECO:0000256" key="1">
    <source>
        <dbReference type="SAM" id="Phobius"/>
    </source>
</evidence>
<keyword evidence="1" id="KW-1133">Transmembrane helix</keyword>
<gene>
    <name evidence="2" type="ORF">LMG28138_05574</name>
</gene>